<name>A0ABR1LDZ0_9PEZI</name>
<keyword evidence="3" id="KW-1185">Reference proteome</keyword>
<feature type="compositionally biased region" description="Low complexity" evidence="1">
    <location>
        <begin position="158"/>
        <end position="168"/>
    </location>
</feature>
<dbReference type="Proteomes" id="UP001365128">
    <property type="component" value="Unassembled WGS sequence"/>
</dbReference>
<evidence type="ECO:0000256" key="1">
    <source>
        <dbReference type="SAM" id="MobiDB-lite"/>
    </source>
</evidence>
<evidence type="ECO:0000313" key="2">
    <source>
        <dbReference type="EMBL" id="KAK7533442.1"/>
    </source>
</evidence>
<organism evidence="2 3">
    <name type="scientific">Phyllosticta citricarpa</name>
    <dbReference type="NCBI Taxonomy" id="55181"/>
    <lineage>
        <taxon>Eukaryota</taxon>
        <taxon>Fungi</taxon>
        <taxon>Dikarya</taxon>
        <taxon>Ascomycota</taxon>
        <taxon>Pezizomycotina</taxon>
        <taxon>Dothideomycetes</taxon>
        <taxon>Dothideomycetes incertae sedis</taxon>
        <taxon>Botryosphaeriales</taxon>
        <taxon>Phyllostictaceae</taxon>
        <taxon>Phyllosticta</taxon>
    </lineage>
</organism>
<dbReference type="EMBL" id="JBBPDW010000047">
    <property type="protein sequence ID" value="KAK7533442.1"/>
    <property type="molecule type" value="Genomic_DNA"/>
</dbReference>
<comment type="caution">
    <text evidence="2">The sequence shown here is derived from an EMBL/GenBank/DDBJ whole genome shotgun (WGS) entry which is preliminary data.</text>
</comment>
<proteinExistence type="predicted"/>
<gene>
    <name evidence="2" type="ORF">IWX46DRAFT_584710</name>
</gene>
<feature type="compositionally biased region" description="Basic and acidic residues" evidence="1">
    <location>
        <begin position="140"/>
        <end position="157"/>
    </location>
</feature>
<evidence type="ECO:0000313" key="3">
    <source>
        <dbReference type="Proteomes" id="UP001365128"/>
    </source>
</evidence>
<sequence>MGRAGALWQSQPAWVNVIRFEEGAGAGGWVRGAHSPGLAVQNWSGGVAALVWAGDEAGQSRSRMIDVTGQATLLGMRRRGRGMCATTRCRAGQRRRRRSGGSKNVVDVGLVFGRSSGVEKWLRSTTSRRRLLAPPPPTTDDGRRTTDCRPTGRRETTTRNGRNLVPGSPAQPSPPSTAARALDSVTSTLLTSSSPLLKSLPQAAVPVTADLRNHIVSQLQSTPSMKQPTTRPQPQEKPHTAPIACRALNPPHATCARPRVLHP</sequence>
<feature type="compositionally biased region" description="Polar residues" evidence="1">
    <location>
        <begin position="218"/>
        <end position="233"/>
    </location>
</feature>
<feature type="region of interest" description="Disordered" evidence="1">
    <location>
        <begin position="218"/>
        <end position="242"/>
    </location>
</feature>
<feature type="region of interest" description="Disordered" evidence="1">
    <location>
        <begin position="123"/>
        <end position="179"/>
    </location>
</feature>
<protein>
    <submittedName>
        <fullName evidence="2">Uncharacterized protein</fullName>
    </submittedName>
</protein>
<reference evidence="2 3" key="1">
    <citation type="submission" date="2024-04" db="EMBL/GenBank/DDBJ databases">
        <title>Phyllosticta paracitricarpa is synonymous to the EU quarantine fungus P. citricarpa based on phylogenomic analyses.</title>
        <authorList>
            <consortium name="Lawrence Berkeley National Laboratory"/>
            <person name="Van Ingen-Buijs V.A."/>
            <person name="Van Westerhoven A.C."/>
            <person name="Haridas S."/>
            <person name="Skiadas P."/>
            <person name="Martin F."/>
            <person name="Groenewald J.Z."/>
            <person name="Crous P.W."/>
            <person name="Seidl M.F."/>
        </authorList>
    </citation>
    <scope>NUCLEOTIDE SEQUENCE [LARGE SCALE GENOMIC DNA]</scope>
    <source>
        <strain evidence="2 3">CBS 122670</strain>
    </source>
</reference>
<accession>A0ABR1LDZ0</accession>